<evidence type="ECO:0000259" key="4">
    <source>
        <dbReference type="Pfam" id="PF22422"/>
    </source>
</evidence>
<evidence type="ECO:0000313" key="6">
    <source>
        <dbReference type="Proteomes" id="UP000326354"/>
    </source>
</evidence>
<dbReference type="Proteomes" id="UP000326354">
    <property type="component" value="Chromosome"/>
</dbReference>
<proteinExistence type="inferred from homology"/>
<dbReference type="SUPFAM" id="SSF48208">
    <property type="entry name" value="Six-hairpin glycosidases"/>
    <property type="match status" value="1"/>
</dbReference>
<evidence type="ECO:0000256" key="1">
    <source>
        <dbReference type="ARBA" id="ARBA00010833"/>
    </source>
</evidence>
<reference evidence="5 6" key="1">
    <citation type="submission" date="2019-08" db="EMBL/GenBank/DDBJ databases">
        <title>Complete genome sequence of Candidatus Uab amorphum.</title>
        <authorList>
            <person name="Shiratori T."/>
            <person name="Suzuki S."/>
            <person name="Kakizawa Y."/>
            <person name="Ishida K."/>
        </authorList>
    </citation>
    <scope>NUCLEOTIDE SEQUENCE [LARGE SCALE GENOMIC DNA]</scope>
    <source>
        <strain evidence="5 6">SRT547</strain>
    </source>
</reference>
<dbReference type="EMBL" id="AP019860">
    <property type="protein sequence ID" value="BBM88225.1"/>
    <property type="molecule type" value="Genomic_DNA"/>
</dbReference>
<gene>
    <name evidence="5" type="ORF">UABAM_06646</name>
</gene>
<dbReference type="PANTHER" id="PTHR10412">
    <property type="entry name" value="MANNOSYL-OLIGOSACCHARIDE GLUCOSIDASE"/>
    <property type="match status" value="1"/>
</dbReference>
<dbReference type="KEGG" id="uam:UABAM_06646"/>
<evidence type="ECO:0000256" key="2">
    <source>
        <dbReference type="ARBA" id="ARBA00022801"/>
    </source>
</evidence>
<protein>
    <recommendedName>
        <fullName evidence="4">Mannosylglycerate hydrolase MGH1-like glycoside hydrolase domain-containing protein</fullName>
    </recommendedName>
</protein>
<name>A0A5S9IXA8_UABAM</name>
<accession>A0A5S9IXA8</accession>
<feature type="domain" description="Mannosylglycerate hydrolase MGH1-like glycoside hydrolase" evidence="4">
    <location>
        <begin position="27"/>
        <end position="417"/>
    </location>
</feature>
<sequence>MELRERAQQILNMNWRNGYTVPSQKLYPFQWNWDSGFIAIGYAAMQNEQYFWQEIEYLIKGQWQNGFLPHIIYHNEEKYRDQYFPNADVWASSISGDAPESVKTSGIAQPPVLAFALQRGLRHLQSYDQERLRTILPSVAQLQSFYRNTRNSQGAISIYHPWESGMDNSPLWDFPLQHIGELQKWHHLRRDLEKVDDPSMRPTHKDYDAYLTLVDHLKTCNYDPETIRKKYPFQVKDILASAFFIAGEQSLAEMQRSLDIPTNTATDVDWQKMFHDPTSDDTLPYHNYDVCNRKFLPLECPYALFFLLTDHVSDQYKQQVNTFLQQHQQKMSEYPYPNLHASVYPWSAKFVPNCYWKGPMWININWTIYCGLKKHGLTKWSTKIREQILKIVDEQGFYEYFHPISGEGLGADNFSWTAALVLDLLNDTNE</sequence>
<dbReference type="RefSeq" id="WP_152021847.1">
    <property type="nucleotide sequence ID" value="NZ_AP019860.1"/>
</dbReference>
<dbReference type="GO" id="GO:0004573">
    <property type="term" value="F:Glc3Man9GlcNAc2 oligosaccharide glucosidase activity"/>
    <property type="evidence" value="ECO:0007669"/>
    <property type="project" value="InterPro"/>
</dbReference>
<dbReference type="InterPro" id="IPR008928">
    <property type="entry name" value="6-hairpin_glycosidase_sf"/>
</dbReference>
<keyword evidence="3" id="KW-0326">Glycosidase</keyword>
<keyword evidence="2" id="KW-0378">Hydrolase</keyword>
<dbReference type="Gene3D" id="1.50.10.10">
    <property type="match status" value="1"/>
</dbReference>
<keyword evidence="6" id="KW-1185">Reference proteome</keyword>
<dbReference type="AlphaFoldDB" id="A0A5S9IXA8"/>
<dbReference type="InterPro" id="IPR004888">
    <property type="entry name" value="Glycoside_hydrolase_63"/>
</dbReference>
<dbReference type="Pfam" id="PF22422">
    <property type="entry name" value="MGH1-like_GH"/>
    <property type="match status" value="1"/>
</dbReference>
<dbReference type="GO" id="GO:0009311">
    <property type="term" value="P:oligosaccharide metabolic process"/>
    <property type="evidence" value="ECO:0007669"/>
    <property type="project" value="InterPro"/>
</dbReference>
<dbReference type="GO" id="GO:0006487">
    <property type="term" value="P:protein N-linked glycosylation"/>
    <property type="evidence" value="ECO:0007669"/>
    <property type="project" value="TreeGrafter"/>
</dbReference>
<dbReference type="OrthoDB" id="9781878at2"/>
<dbReference type="PANTHER" id="PTHR10412:SF11">
    <property type="entry name" value="MANNOSYL-OLIGOSACCHARIDE GLUCOSIDASE"/>
    <property type="match status" value="1"/>
</dbReference>
<comment type="similarity">
    <text evidence="1">Belongs to the glycosyl hydrolase 63 family.</text>
</comment>
<organism evidence="5 6">
    <name type="scientific">Uabimicrobium amorphum</name>
    <dbReference type="NCBI Taxonomy" id="2596890"/>
    <lineage>
        <taxon>Bacteria</taxon>
        <taxon>Pseudomonadati</taxon>
        <taxon>Planctomycetota</taxon>
        <taxon>Candidatus Uabimicrobiia</taxon>
        <taxon>Candidatus Uabimicrobiales</taxon>
        <taxon>Candidatus Uabimicrobiaceae</taxon>
        <taxon>Candidatus Uabimicrobium</taxon>
    </lineage>
</organism>
<dbReference type="InterPro" id="IPR012341">
    <property type="entry name" value="6hp_glycosidase-like_sf"/>
</dbReference>
<dbReference type="InterPro" id="IPR054491">
    <property type="entry name" value="MGH1-like_GH"/>
</dbReference>
<evidence type="ECO:0000256" key="3">
    <source>
        <dbReference type="ARBA" id="ARBA00023295"/>
    </source>
</evidence>
<evidence type="ECO:0000313" key="5">
    <source>
        <dbReference type="EMBL" id="BBM88225.1"/>
    </source>
</evidence>